<evidence type="ECO:0000256" key="7">
    <source>
        <dbReference type="SAM" id="Phobius"/>
    </source>
</evidence>
<dbReference type="InterPro" id="IPR000515">
    <property type="entry name" value="MetI-like"/>
</dbReference>
<keyword evidence="3" id="KW-1003">Cell membrane</keyword>
<evidence type="ECO:0000256" key="4">
    <source>
        <dbReference type="ARBA" id="ARBA00022692"/>
    </source>
</evidence>
<feature type="domain" description="ABC transmembrane type-1" evidence="8">
    <location>
        <begin position="73"/>
        <end position="224"/>
    </location>
</feature>
<dbReference type="Pfam" id="PF00528">
    <property type="entry name" value="BPD_transp_1"/>
    <property type="match status" value="1"/>
</dbReference>
<dbReference type="Gene3D" id="1.10.3720.10">
    <property type="entry name" value="MetI-like"/>
    <property type="match status" value="1"/>
</dbReference>
<evidence type="ECO:0000256" key="3">
    <source>
        <dbReference type="ARBA" id="ARBA00022475"/>
    </source>
</evidence>
<name>K1R7R7_9ZZZZ</name>
<accession>K1R7R7</accession>
<evidence type="ECO:0000259" key="8">
    <source>
        <dbReference type="PROSITE" id="PS50928"/>
    </source>
</evidence>
<keyword evidence="2" id="KW-0813">Transport</keyword>
<evidence type="ECO:0000313" key="9">
    <source>
        <dbReference type="EMBL" id="EKC44982.1"/>
    </source>
</evidence>
<dbReference type="PANTHER" id="PTHR30151">
    <property type="entry name" value="ALKANE SULFONATE ABC TRANSPORTER-RELATED, MEMBRANE SUBUNIT"/>
    <property type="match status" value="1"/>
</dbReference>
<dbReference type="EMBL" id="AJWZ01011491">
    <property type="protein sequence ID" value="EKC44982.1"/>
    <property type="molecule type" value="Genomic_DNA"/>
</dbReference>
<feature type="transmembrane region" description="Helical" evidence="7">
    <location>
        <begin position="20"/>
        <end position="39"/>
    </location>
</feature>
<keyword evidence="6 7" id="KW-0472">Membrane</keyword>
<evidence type="ECO:0000256" key="6">
    <source>
        <dbReference type="ARBA" id="ARBA00023136"/>
    </source>
</evidence>
<dbReference type="InterPro" id="IPR035906">
    <property type="entry name" value="MetI-like_sf"/>
</dbReference>
<keyword evidence="4 7" id="KW-0812">Transmembrane</keyword>
<feature type="transmembrane region" description="Helical" evidence="7">
    <location>
        <begin position="81"/>
        <end position="101"/>
    </location>
</feature>
<protein>
    <submittedName>
        <fullName evidence="9">ABC transporter, permease protein</fullName>
    </submittedName>
</protein>
<dbReference type="PANTHER" id="PTHR30151:SF19">
    <property type="entry name" value="ABC TRANSPORTER PERMEASE"/>
    <property type="match status" value="1"/>
</dbReference>
<dbReference type="CDD" id="cd06261">
    <property type="entry name" value="TM_PBP2"/>
    <property type="match status" value="1"/>
</dbReference>
<reference evidence="9" key="1">
    <citation type="journal article" date="2013" name="Environ. Microbiol.">
        <title>Microbiota from the distal guts of lean and obese adolescents exhibit partial functional redundancy besides clear differences in community structure.</title>
        <authorList>
            <person name="Ferrer M."/>
            <person name="Ruiz A."/>
            <person name="Lanza F."/>
            <person name="Haange S.B."/>
            <person name="Oberbach A."/>
            <person name="Till H."/>
            <person name="Bargiela R."/>
            <person name="Campoy C."/>
            <person name="Segura M.T."/>
            <person name="Richter M."/>
            <person name="von Bergen M."/>
            <person name="Seifert J."/>
            <person name="Suarez A."/>
        </authorList>
    </citation>
    <scope>NUCLEOTIDE SEQUENCE</scope>
</reference>
<keyword evidence="5 7" id="KW-1133">Transmembrane helix</keyword>
<feature type="transmembrane region" description="Helical" evidence="7">
    <location>
        <begin position="138"/>
        <end position="158"/>
    </location>
</feature>
<evidence type="ECO:0000256" key="2">
    <source>
        <dbReference type="ARBA" id="ARBA00022448"/>
    </source>
</evidence>
<comment type="subcellular location">
    <subcellularLocation>
        <location evidence="1">Cell membrane</location>
        <topology evidence="1">Multi-pass membrane protein</topology>
    </subcellularLocation>
</comment>
<dbReference type="PROSITE" id="PS50928">
    <property type="entry name" value="ABC_TM1"/>
    <property type="match status" value="1"/>
</dbReference>
<feature type="transmembrane region" description="Helical" evidence="7">
    <location>
        <begin position="113"/>
        <end position="132"/>
    </location>
</feature>
<dbReference type="AlphaFoldDB" id="K1R7R7"/>
<gene>
    <name evidence="9" type="ORF">OBE_17137</name>
</gene>
<evidence type="ECO:0000256" key="5">
    <source>
        <dbReference type="ARBA" id="ARBA00022989"/>
    </source>
</evidence>
<evidence type="ECO:0000256" key="1">
    <source>
        <dbReference type="ARBA" id="ARBA00004651"/>
    </source>
</evidence>
<dbReference type="GO" id="GO:0005886">
    <property type="term" value="C:plasma membrane"/>
    <property type="evidence" value="ECO:0007669"/>
    <property type="project" value="UniProtKB-SubCell"/>
</dbReference>
<comment type="caution">
    <text evidence="9">The sequence shown here is derived from an EMBL/GenBank/DDBJ whole genome shotgun (WGS) entry which is preliminary data.</text>
</comment>
<sequence>MLESPEHILYLKKKKYDKALILFFQIAIIFIFLISWELLSHFKIINTFLSSSPSEVVKTIISLLNDKSLFSHITITLYETFISFIITSIIGFLIAILMWFFPRFSKTIDPYLTILNALPKVALGPLIIIWVGASTNSIIFMALLISLFITIINIYNGFNSTNENYIKLLKSLNASKICIFLKVVMPSNIKNLISTMKINISMTLIGILPPVRESLFFNRYYSKC</sequence>
<dbReference type="SUPFAM" id="SSF161098">
    <property type="entry name" value="MetI-like"/>
    <property type="match status" value="1"/>
</dbReference>
<dbReference type="GO" id="GO:0055085">
    <property type="term" value="P:transmembrane transport"/>
    <property type="evidence" value="ECO:0007669"/>
    <property type="project" value="InterPro"/>
</dbReference>
<proteinExistence type="predicted"/>
<organism evidence="9">
    <name type="scientific">human gut metagenome</name>
    <dbReference type="NCBI Taxonomy" id="408170"/>
    <lineage>
        <taxon>unclassified sequences</taxon>
        <taxon>metagenomes</taxon>
        <taxon>organismal metagenomes</taxon>
    </lineage>
</organism>